<dbReference type="Gene3D" id="3.40.50.1820">
    <property type="entry name" value="alpha/beta hydrolase"/>
    <property type="match status" value="1"/>
</dbReference>
<gene>
    <name evidence="2" type="ORF">HCN51_04910</name>
</gene>
<dbReference type="EMBL" id="JAATEP010000002">
    <property type="protein sequence ID" value="NJP88801.1"/>
    <property type="molecule type" value="Genomic_DNA"/>
</dbReference>
<keyword evidence="2" id="KW-0378">Hydrolase</keyword>
<accession>A0ABX1AZ40</accession>
<evidence type="ECO:0000259" key="1">
    <source>
        <dbReference type="Pfam" id="PF00561"/>
    </source>
</evidence>
<sequence>MSGVYSSPEGRRAVEHRYRELLGRWPVPHEQVRVPTALGETFAVTCGPSGAPPLLLLHGSASNSAMWLGDVATWARRFRVHAVDLLGEPGLSAPSRPPLDPDVHAGWLDEVLTGLGVQRASIAAVSLGGWAALAYATRRPDRVERLALMCPSGIGRQRVLPLLRALPLAALGGEAGRRRALHLLLGPHAATLGETAGGLGGELGAFVLLVHRHFRPRRGKVPVFADEELRRLAMPVLVIAGDRDSLLDSRDTERRLARTLPGADVRILPRTGHLLPPRTQEIMTFLEDPHA</sequence>
<evidence type="ECO:0000313" key="2">
    <source>
        <dbReference type="EMBL" id="NJP88801.1"/>
    </source>
</evidence>
<evidence type="ECO:0000313" key="3">
    <source>
        <dbReference type="Proteomes" id="UP000696294"/>
    </source>
</evidence>
<proteinExistence type="predicted"/>
<comment type="caution">
    <text evidence="2">The sequence shown here is derived from an EMBL/GenBank/DDBJ whole genome shotgun (WGS) entry which is preliminary data.</text>
</comment>
<protein>
    <submittedName>
        <fullName evidence="2">Alpha/beta hydrolase</fullName>
    </submittedName>
</protein>
<dbReference type="SUPFAM" id="SSF53474">
    <property type="entry name" value="alpha/beta-Hydrolases"/>
    <property type="match status" value="1"/>
</dbReference>
<feature type="domain" description="AB hydrolase-1" evidence="1">
    <location>
        <begin position="52"/>
        <end position="151"/>
    </location>
</feature>
<name>A0ABX1AZ40_9ACTN</name>
<dbReference type="PANTHER" id="PTHR43798">
    <property type="entry name" value="MONOACYLGLYCEROL LIPASE"/>
    <property type="match status" value="1"/>
</dbReference>
<dbReference type="InterPro" id="IPR050266">
    <property type="entry name" value="AB_hydrolase_sf"/>
</dbReference>
<reference evidence="2 3" key="1">
    <citation type="submission" date="2020-03" db="EMBL/GenBank/DDBJ databases">
        <title>WGS of actinomycetes isolated from Thailand.</title>
        <authorList>
            <person name="Thawai C."/>
        </authorList>
    </citation>
    <scope>NUCLEOTIDE SEQUENCE [LARGE SCALE GENOMIC DNA]</scope>
    <source>
        <strain evidence="2 3">FMUSA5-5</strain>
    </source>
</reference>
<dbReference type="RefSeq" id="WP_168007170.1">
    <property type="nucleotide sequence ID" value="NZ_JAATEP010000002.1"/>
</dbReference>
<dbReference type="Proteomes" id="UP000696294">
    <property type="component" value="Unassembled WGS sequence"/>
</dbReference>
<keyword evidence="3" id="KW-1185">Reference proteome</keyword>
<dbReference type="Pfam" id="PF00561">
    <property type="entry name" value="Abhydrolase_1"/>
    <property type="match status" value="1"/>
</dbReference>
<dbReference type="InterPro" id="IPR000073">
    <property type="entry name" value="AB_hydrolase_1"/>
</dbReference>
<dbReference type="InterPro" id="IPR029058">
    <property type="entry name" value="AB_hydrolase_fold"/>
</dbReference>
<organism evidence="2 3">
    <name type="scientific">Nonomuraea composti</name>
    <dbReference type="NCBI Taxonomy" id="2720023"/>
    <lineage>
        <taxon>Bacteria</taxon>
        <taxon>Bacillati</taxon>
        <taxon>Actinomycetota</taxon>
        <taxon>Actinomycetes</taxon>
        <taxon>Streptosporangiales</taxon>
        <taxon>Streptosporangiaceae</taxon>
        <taxon>Nonomuraea</taxon>
    </lineage>
</organism>
<dbReference type="GO" id="GO:0016787">
    <property type="term" value="F:hydrolase activity"/>
    <property type="evidence" value="ECO:0007669"/>
    <property type="project" value="UniProtKB-KW"/>
</dbReference>
<dbReference type="PRINTS" id="PR00111">
    <property type="entry name" value="ABHYDROLASE"/>
</dbReference>